<gene>
    <name evidence="2" type="ORF">VNI00_008107</name>
</gene>
<evidence type="ECO:0000313" key="3">
    <source>
        <dbReference type="Proteomes" id="UP001383192"/>
    </source>
</evidence>
<evidence type="ECO:0000259" key="1">
    <source>
        <dbReference type="PROSITE" id="PS50181"/>
    </source>
</evidence>
<feature type="domain" description="F-box" evidence="1">
    <location>
        <begin position="82"/>
        <end position="139"/>
    </location>
</feature>
<reference evidence="2 3" key="1">
    <citation type="submission" date="2024-01" db="EMBL/GenBank/DDBJ databases">
        <title>A draft genome for a cacao thread blight-causing isolate of Paramarasmius palmivorus.</title>
        <authorList>
            <person name="Baruah I.K."/>
            <person name="Bukari Y."/>
            <person name="Amoako-Attah I."/>
            <person name="Meinhardt L.W."/>
            <person name="Bailey B.A."/>
            <person name="Cohen S.P."/>
        </authorList>
    </citation>
    <scope>NUCLEOTIDE SEQUENCE [LARGE SCALE GENOMIC DNA]</scope>
    <source>
        <strain evidence="2 3">GH-12</strain>
    </source>
</reference>
<dbReference type="Proteomes" id="UP001383192">
    <property type="component" value="Unassembled WGS sequence"/>
</dbReference>
<organism evidence="2 3">
    <name type="scientific">Paramarasmius palmivorus</name>
    <dbReference type="NCBI Taxonomy" id="297713"/>
    <lineage>
        <taxon>Eukaryota</taxon>
        <taxon>Fungi</taxon>
        <taxon>Dikarya</taxon>
        <taxon>Basidiomycota</taxon>
        <taxon>Agaricomycotina</taxon>
        <taxon>Agaricomycetes</taxon>
        <taxon>Agaricomycetidae</taxon>
        <taxon>Agaricales</taxon>
        <taxon>Marasmiineae</taxon>
        <taxon>Marasmiaceae</taxon>
        <taxon>Paramarasmius</taxon>
    </lineage>
</organism>
<dbReference type="InterPro" id="IPR001810">
    <property type="entry name" value="F-box_dom"/>
</dbReference>
<comment type="caution">
    <text evidence="2">The sequence shown here is derived from an EMBL/GenBank/DDBJ whole genome shotgun (WGS) entry which is preliminary data.</text>
</comment>
<protein>
    <recommendedName>
        <fullName evidence="1">F-box domain-containing protein</fullName>
    </recommendedName>
</protein>
<dbReference type="Pfam" id="PF12937">
    <property type="entry name" value="F-box-like"/>
    <property type="match status" value="1"/>
</dbReference>
<accession>A0AAW0CXF0</accession>
<sequence length="562" mass="63398">MASSNIRVTLPHLRASKPPLPIAELQEKLRSPDSFPQKNHGEISAYIQDAEHDVRLYEAYVQQLRAKQAALQRDIACYTSLQSPIRHLPTEILREVFRFAKGSIVLGCKDRQSPAFVLSAVCSRWREVALGFPELWSDIVIMLDKKYEDEVKLCIERSREHPLTLGAFGPQSVPVFECLREQRHRWRQVEVPQSLIELSSSSSTGGIPMLKSLLYSASRLNTVPSDMLDWAAIVPNLQELSSIGGAPTSIDNFPWRKIRCHTMQHGGPVSLRSAIRALRLSSNLVYFKYQGLASALQPDITIQSSYTERLPDSDLQPLVTSKIESLHFHVWDDRGTYALLGDFLRAVRLPSLTALSIHSACSGIKDQEHNRATAFEGEWPRNIVDAFMARSRCQLRTLELCGMPLTDSDVLAILHLTPNLEEFTVHEVFASTWDPTPKSPISKVAAVPHDLLVETVTTHLLEQLQNPELDASAFRAQRHALVPKLKRLRMRTQQHFRADGAFVQLVLSRWYCGVGSKVERLKEVELTVVHSQVLEPEVYEPLKALERGWLMVTVIDSSGYVV</sequence>
<evidence type="ECO:0000313" key="2">
    <source>
        <dbReference type="EMBL" id="KAK7043941.1"/>
    </source>
</evidence>
<dbReference type="AlphaFoldDB" id="A0AAW0CXF0"/>
<dbReference type="Gene3D" id="1.20.1280.50">
    <property type="match status" value="1"/>
</dbReference>
<keyword evidence="3" id="KW-1185">Reference proteome</keyword>
<dbReference type="PROSITE" id="PS50181">
    <property type="entry name" value="FBOX"/>
    <property type="match status" value="1"/>
</dbReference>
<dbReference type="EMBL" id="JAYKXP010000027">
    <property type="protein sequence ID" value="KAK7043941.1"/>
    <property type="molecule type" value="Genomic_DNA"/>
</dbReference>
<name>A0AAW0CXF0_9AGAR</name>
<proteinExistence type="predicted"/>